<dbReference type="InterPro" id="IPR011041">
    <property type="entry name" value="Quinoprot_gluc/sorb_DH_b-prop"/>
</dbReference>
<feature type="domain" description="Glucose/Sorbosone dehydrogenase" evidence="2">
    <location>
        <begin position="46"/>
        <end position="380"/>
    </location>
</feature>
<dbReference type="PANTHER" id="PTHR19328:SF75">
    <property type="entry name" value="ALDOSE SUGAR DEHYDROGENASE YLII"/>
    <property type="match status" value="1"/>
</dbReference>
<feature type="chain" id="PRO_5046347414" evidence="1">
    <location>
        <begin position="25"/>
        <end position="386"/>
    </location>
</feature>
<dbReference type="RefSeq" id="WP_214535607.1">
    <property type="nucleotide sequence ID" value="NZ_JAHFVK010000001.1"/>
</dbReference>
<protein>
    <submittedName>
        <fullName evidence="3">PQQ-dependent sugar dehydrogenase</fullName>
    </submittedName>
</protein>
<proteinExistence type="predicted"/>
<keyword evidence="4" id="KW-1185">Reference proteome</keyword>
<dbReference type="PANTHER" id="PTHR19328">
    <property type="entry name" value="HEDGEHOG-INTERACTING PROTEIN"/>
    <property type="match status" value="1"/>
</dbReference>
<dbReference type="EMBL" id="JAHFVK010000001">
    <property type="protein sequence ID" value="MBT2134275.1"/>
    <property type="molecule type" value="Genomic_DNA"/>
</dbReference>
<dbReference type="Gene3D" id="2.120.10.30">
    <property type="entry name" value="TolB, C-terminal domain"/>
    <property type="match status" value="1"/>
</dbReference>
<organism evidence="3 4">
    <name type="scientific">Croceibacterium selenioxidans</name>
    <dbReference type="NCBI Taxonomy" id="2838833"/>
    <lineage>
        <taxon>Bacteria</taxon>
        <taxon>Pseudomonadati</taxon>
        <taxon>Pseudomonadota</taxon>
        <taxon>Alphaproteobacteria</taxon>
        <taxon>Sphingomonadales</taxon>
        <taxon>Erythrobacteraceae</taxon>
        <taxon>Croceibacterium</taxon>
    </lineage>
</organism>
<evidence type="ECO:0000256" key="1">
    <source>
        <dbReference type="SAM" id="SignalP"/>
    </source>
</evidence>
<evidence type="ECO:0000259" key="2">
    <source>
        <dbReference type="Pfam" id="PF07995"/>
    </source>
</evidence>
<dbReference type="Pfam" id="PF07995">
    <property type="entry name" value="GSDH"/>
    <property type="match status" value="1"/>
</dbReference>
<dbReference type="InterPro" id="IPR012938">
    <property type="entry name" value="Glc/Sorbosone_DH"/>
</dbReference>
<reference evidence="3 4" key="1">
    <citation type="submission" date="2021-05" db="EMBL/GenBank/DDBJ databases">
        <title>Croceibacterium sp. LX-88 genome sequence.</title>
        <authorList>
            <person name="Luo X."/>
        </authorList>
    </citation>
    <scope>NUCLEOTIDE SEQUENCE [LARGE SCALE GENOMIC DNA]</scope>
    <source>
        <strain evidence="3 4">LX-88</strain>
    </source>
</reference>
<dbReference type="InterPro" id="IPR011042">
    <property type="entry name" value="6-blade_b-propeller_TolB-like"/>
</dbReference>
<name>A0ABS5W3E1_9SPHN</name>
<gene>
    <name evidence="3" type="ORF">KK137_08025</name>
</gene>
<feature type="signal peptide" evidence="1">
    <location>
        <begin position="1"/>
        <end position="24"/>
    </location>
</feature>
<evidence type="ECO:0000313" key="4">
    <source>
        <dbReference type="Proteomes" id="UP000811255"/>
    </source>
</evidence>
<dbReference type="SUPFAM" id="SSF50952">
    <property type="entry name" value="Soluble quinoprotein glucose dehydrogenase"/>
    <property type="match status" value="1"/>
</dbReference>
<keyword evidence="1" id="KW-0732">Signal</keyword>
<comment type="caution">
    <text evidence="3">The sequence shown here is derived from an EMBL/GenBank/DDBJ whole genome shotgun (WGS) entry which is preliminary data.</text>
</comment>
<accession>A0ABS5W3E1</accession>
<dbReference type="Proteomes" id="UP000811255">
    <property type="component" value="Unassembled WGS sequence"/>
</dbReference>
<evidence type="ECO:0000313" key="3">
    <source>
        <dbReference type="EMBL" id="MBT2134275.1"/>
    </source>
</evidence>
<sequence length="386" mass="41238">MRKVKQLLAALSPATLLIASCSSAQSGDSPAQAGSSPFAIAEKGSFDSPWALAFAPGTQTLFITEKPGTMKFVDLATGRLGSVTGLPKVLVQGQGGLGDVAFLASESAPTVSRRTIYLTWADPGDGTASFAAMGRGTLVCDPGADCRIEGLTQIWRQQPAIKSAGHYSHKIAFSPDGKYLFLSSGERMQGDPAQDLGTNLGKILRLNLDGTPADGNPFADRGGVSREIWSYGHRNLLGLHFDLDGQLWDLEHGPRGGDEINKVEPGNNYGWPVRSNGDNYDGSPIPDHSANDGFTKPAISWNPVIAPGDFVFYSGKLWPQWRNQAVIANLGSMSIVRVKLADGKGTEEARIKFDKRLRDIVEAADGSLYVIEDGANGRLLQLTPAR</sequence>
<dbReference type="PROSITE" id="PS51257">
    <property type="entry name" value="PROKAR_LIPOPROTEIN"/>
    <property type="match status" value="1"/>
</dbReference>